<dbReference type="Pfam" id="PF03865">
    <property type="entry name" value="ShlB"/>
    <property type="match status" value="1"/>
</dbReference>
<dbReference type="InterPro" id="IPR013686">
    <property type="entry name" value="Polypept-transport_assoc_ShlB"/>
</dbReference>
<dbReference type="Proteomes" id="UP000663181">
    <property type="component" value="Chromosome"/>
</dbReference>
<keyword evidence="3" id="KW-0998">Cell outer membrane</keyword>
<proteinExistence type="predicted"/>
<dbReference type="Gene3D" id="3.10.20.310">
    <property type="entry name" value="membrane protein fhac"/>
    <property type="match status" value="1"/>
</dbReference>
<evidence type="ECO:0000313" key="7">
    <source>
        <dbReference type="Proteomes" id="UP000663181"/>
    </source>
</evidence>
<keyword evidence="7" id="KW-1185">Reference proteome</keyword>
<keyword evidence="1" id="KW-1134">Transmembrane beta strand</keyword>
<evidence type="ECO:0000256" key="3">
    <source>
        <dbReference type="ARBA" id="ARBA00023237"/>
    </source>
</evidence>
<evidence type="ECO:0000259" key="5">
    <source>
        <dbReference type="Pfam" id="PF08479"/>
    </source>
</evidence>
<dbReference type="PANTHER" id="PTHR34597:SF6">
    <property type="entry name" value="BLR6126 PROTEIN"/>
    <property type="match status" value="1"/>
</dbReference>
<sequence length="522" mass="56573">MAMTLSLPLYAHAQSQAPAATAAPASAPTSFQINEYLVRGNTLLGNVDIEESVEPFLGPGRSMNDVHAAQNALQKLYQSKGYQSVVVEIPPQHVNDGVILLQVVENRIGRVRVEGAKYHSPQEIRDAVPALAEGSIPNFNQAQQQLTDLNRVQPGRQVVPVLSPGSLPDTMDVALKVDDTDPWHGSVEVDNDHSADTPDLRTIANVSYSNLWQLGHTISASYIVAPQDPHATEVYALSYLAPLNANWSLLGSAYKSNSNANTLGGTTVLGKGNAFSFQATDQLPVLGDYTQMVSFGFSRKHFDQNITLGGQTTYAPLTYYPLSAAYTGQHTTDTSSSSFTLTGNFGLRGAGSSNTAFDNQRYQAHDDYADLHLDINYLHTFADGFAFYTRGSAQAASMPLVSSEQFAAGGMTTVRGYLSAEDTADNGAIASVEMRTPSIHSWVGSWANDWRFHVFVDSARLMLIDPLPDQHGRFTLLSTGVGTQFTVFHYFNGVLEYAYPLRNGVDTKAHDGHLLFSVKAGL</sequence>
<dbReference type="PANTHER" id="PTHR34597">
    <property type="entry name" value="SLR1661 PROTEIN"/>
    <property type="match status" value="1"/>
</dbReference>
<name>A0ABX7H2G7_9GAMM</name>
<organism evidence="6 7">
    <name type="scientific">Dyella caseinilytica</name>
    <dbReference type="NCBI Taxonomy" id="1849581"/>
    <lineage>
        <taxon>Bacteria</taxon>
        <taxon>Pseudomonadati</taxon>
        <taxon>Pseudomonadota</taxon>
        <taxon>Gammaproteobacteria</taxon>
        <taxon>Lysobacterales</taxon>
        <taxon>Rhodanobacteraceae</taxon>
        <taxon>Dyella</taxon>
    </lineage>
</organism>
<accession>A0ABX7H2G7</accession>
<feature type="domain" description="Haemolysin activator HlyB C-terminal" evidence="4">
    <location>
        <begin position="172"/>
        <end position="440"/>
    </location>
</feature>
<keyword evidence="1" id="KW-0472">Membrane</keyword>
<dbReference type="InterPro" id="IPR005565">
    <property type="entry name" value="Hemolysn_activator_HlyB_C"/>
</dbReference>
<protein>
    <submittedName>
        <fullName evidence="6">ShlB/FhaC/HecB family hemolysin secretion/activation protein</fullName>
    </submittedName>
</protein>
<evidence type="ECO:0000259" key="4">
    <source>
        <dbReference type="Pfam" id="PF03865"/>
    </source>
</evidence>
<reference evidence="6 7" key="1">
    <citation type="submission" date="2020-10" db="EMBL/GenBank/DDBJ databases">
        <title>Phylogeny of dyella-like bacteria.</title>
        <authorList>
            <person name="Fu J."/>
        </authorList>
    </citation>
    <scope>NUCLEOTIDE SEQUENCE [LARGE SCALE GENOMIC DNA]</scope>
    <source>
        <strain evidence="6 7">DHOB09</strain>
    </source>
</reference>
<dbReference type="Pfam" id="PF08479">
    <property type="entry name" value="POTRA_2"/>
    <property type="match status" value="1"/>
</dbReference>
<dbReference type="InterPro" id="IPR051544">
    <property type="entry name" value="TPS_OM_transporter"/>
</dbReference>
<dbReference type="EMBL" id="CP064030">
    <property type="protein sequence ID" value="QRN56037.1"/>
    <property type="molecule type" value="Genomic_DNA"/>
</dbReference>
<dbReference type="Gene3D" id="2.40.160.50">
    <property type="entry name" value="membrane protein fhac: a member of the omp85/tpsb transporter family"/>
    <property type="match status" value="1"/>
</dbReference>
<evidence type="ECO:0000256" key="2">
    <source>
        <dbReference type="ARBA" id="ARBA00022692"/>
    </source>
</evidence>
<keyword evidence="2" id="KW-0812">Transmembrane</keyword>
<evidence type="ECO:0000256" key="1">
    <source>
        <dbReference type="ARBA" id="ARBA00022452"/>
    </source>
</evidence>
<evidence type="ECO:0000313" key="6">
    <source>
        <dbReference type="EMBL" id="QRN56037.1"/>
    </source>
</evidence>
<feature type="domain" description="Polypeptide-transport-associated ShlB-type" evidence="5">
    <location>
        <begin position="31"/>
        <end position="105"/>
    </location>
</feature>
<gene>
    <name evidence="6" type="ORF">ISN74_19890</name>
</gene>